<evidence type="ECO:0000256" key="5">
    <source>
        <dbReference type="ARBA" id="ARBA00023242"/>
    </source>
</evidence>
<evidence type="ECO:0000259" key="8">
    <source>
        <dbReference type="PROSITE" id="PS51133"/>
    </source>
</evidence>
<dbReference type="SMART" id="SM00509">
    <property type="entry name" value="TFS2N"/>
    <property type="match status" value="1"/>
</dbReference>
<accession>A0A7S3ZWZ0</accession>
<evidence type="ECO:0000256" key="3">
    <source>
        <dbReference type="ARBA" id="ARBA00022771"/>
    </source>
</evidence>
<dbReference type="InterPro" id="IPR001222">
    <property type="entry name" value="Znf_TFIIS"/>
</dbReference>
<dbReference type="GO" id="GO:0003676">
    <property type="term" value="F:nucleic acid binding"/>
    <property type="evidence" value="ECO:0007669"/>
    <property type="project" value="InterPro"/>
</dbReference>
<protein>
    <recommendedName>
        <fullName evidence="14">Transcription elongation factor TFIIS</fullName>
    </recommendedName>
</protein>
<dbReference type="Gene3D" id="1.10.472.30">
    <property type="entry name" value="Transcription elongation factor S-II, central domain"/>
    <property type="match status" value="1"/>
</dbReference>
<dbReference type="InterPro" id="IPR035441">
    <property type="entry name" value="TFIIS/LEDGF_dom_sf"/>
</dbReference>
<keyword evidence="4" id="KW-0862">Zinc</keyword>
<dbReference type="InterPro" id="IPR017923">
    <property type="entry name" value="TFIIS_N"/>
</dbReference>
<evidence type="ECO:0000313" key="13">
    <source>
        <dbReference type="Proteomes" id="UP000789595"/>
    </source>
</evidence>
<keyword evidence="3 6" id="KW-0863">Zinc-finger</keyword>
<evidence type="ECO:0000256" key="6">
    <source>
        <dbReference type="PROSITE-ProRule" id="PRU00472"/>
    </source>
</evidence>
<evidence type="ECO:0008006" key="14">
    <source>
        <dbReference type="Google" id="ProtNLM"/>
    </source>
</evidence>
<evidence type="ECO:0000313" key="12">
    <source>
        <dbReference type="EMBL" id="CAH0380307.1"/>
    </source>
</evidence>
<evidence type="ECO:0000256" key="1">
    <source>
        <dbReference type="ARBA" id="ARBA00004123"/>
    </source>
</evidence>
<evidence type="ECO:0000256" key="7">
    <source>
        <dbReference type="PROSITE-ProRule" id="PRU00649"/>
    </source>
</evidence>
<keyword evidence="5 7" id="KW-0539">Nucleus</keyword>
<feature type="domain" description="TFIIS central" evidence="10">
    <location>
        <begin position="101"/>
        <end position="216"/>
    </location>
</feature>
<organism evidence="11">
    <name type="scientific">Pelagomonas calceolata</name>
    <dbReference type="NCBI Taxonomy" id="35677"/>
    <lineage>
        <taxon>Eukaryota</taxon>
        <taxon>Sar</taxon>
        <taxon>Stramenopiles</taxon>
        <taxon>Ochrophyta</taxon>
        <taxon>Pelagophyceae</taxon>
        <taxon>Pelagomonadales</taxon>
        <taxon>Pelagomonadaceae</taxon>
        <taxon>Pelagomonas</taxon>
    </lineage>
</organism>
<dbReference type="PIRSF" id="PIRSF006704">
    <property type="entry name" value="TF_IIS"/>
    <property type="match status" value="1"/>
</dbReference>
<keyword evidence="2" id="KW-0479">Metal-binding</keyword>
<dbReference type="Proteomes" id="UP000789595">
    <property type="component" value="Unassembled WGS sequence"/>
</dbReference>
<dbReference type="PROSITE" id="PS51321">
    <property type="entry name" value="TFIIS_CENTRAL"/>
    <property type="match status" value="1"/>
</dbReference>
<dbReference type="AlphaFoldDB" id="A0A7S3ZWZ0"/>
<dbReference type="PANTHER" id="PTHR11477:SF0">
    <property type="entry name" value="IP08861P-RELATED"/>
    <property type="match status" value="1"/>
</dbReference>
<dbReference type="Pfam" id="PF07500">
    <property type="entry name" value="TFIIS_M"/>
    <property type="match status" value="1"/>
</dbReference>
<dbReference type="InterPro" id="IPR003618">
    <property type="entry name" value="TFIIS_cen_dom"/>
</dbReference>
<name>A0A7S3ZWZ0_9STRA</name>
<proteinExistence type="predicted"/>
<evidence type="ECO:0000259" key="10">
    <source>
        <dbReference type="PROSITE" id="PS51321"/>
    </source>
</evidence>
<dbReference type="GO" id="GO:0006351">
    <property type="term" value="P:DNA-templated transcription"/>
    <property type="evidence" value="ECO:0007669"/>
    <property type="project" value="InterPro"/>
</dbReference>
<evidence type="ECO:0000256" key="4">
    <source>
        <dbReference type="ARBA" id="ARBA00022833"/>
    </source>
</evidence>
<dbReference type="CDD" id="cd00183">
    <property type="entry name" value="TFIIS_I"/>
    <property type="match status" value="1"/>
</dbReference>
<dbReference type="InterPro" id="IPR003617">
    <property type="entry name" value="TFIIS/CRSP70_N_sub"/>
</dbReference>
<dbReference type="PROSITE" id="PS51319">
    <property type="entry name" value="TFIIS_N"/>
    <property type="match status" value="1"/>
</dbReference>
<evidence type="ECO:0000256" key="2">
    <source>
        <dbReference type="ARBA" id="ARBA00022723"/>
    </source>
</evidence>
<dbReference type="GO" id="GO:0005634">
    <property type="term" value="C:nucleus"/>
    <property type="evidence" value="ECO:0007669"/>
    <property type="project" value="UniProtKB-SubCell"/>
</dbReference>
<dbReference type="EMBL" id="HBIW01013564">
    <property type="protein sequence ID" value="CAE0696216.1"/>
    <property type="molecule type" value="Transcribed_RNA"/>
</dbReference>
<dbReference type="SUPFAM" id="SSF46942">
    <property type="entry name" value="Elongation factor TFIIS domain 2"/>
    <property type="match status" value="1"/>
</dbReference>
<gene>
    <name evidence="11" type="ORF">PCAL00307_LOCUS11652</name>
    <name evidence="12" type="ORF">PECAL_6P19510</name>
</gene>
<evidence type="ECO:0000259" key="9">
    <source>
        <dbReference type="PROSITE" id="PS51319"/>
    </source>
</evidence>
<dbReference type="InterPro" id="IPR035100">
    <property type="entry name" value="TF_IIS-typ"/>
</dbReference>
<dbReference type="SMART" id="SM00440">
    <property type="entry name" value="ZnF_C2C2"/>
    <property type="match status" value="1"/>
</dbReference>
<feature type="domain" description="TFIIS N-terminal" evidence="9">
    <location>
        <begin position="1"/>
        <end position="75"/>
    </location>
</feature>
<dbReference type="PANTHER" id="PTHR11477">
    <property type="entry name" value="TRANSCRIPTION FACTOR S-II ZINC FINGER DOMAIN-CONTAINING PROTEIN"/>
    <property type="match status" value="1"/>
</dbReference>
<dbReference type="GO" id="GO:0008270">
    <property type="term" value="F:zinc ion binding"/>
    <property type="evidence" value="ECO:0007669"/>
    <property type="project" value="UniProtKB-KW"/>
</dbReference>
<dbReference type="Pfam" id="PF01096">
    <property type="entry name" value="Zn_ribbon_TFIIS"/>
    <property type="match status" value="1"/>
</dbReference>
<dbReference type="PROSITE" id="PS51133">
    <property type="entry name" value="ZF_TFIIS_2"/>
    <property type="match status" value="1"/>
</dbReference>
<dbReference type="Gene3D" id="2.20.25.10">
    <property type="match status" value="1"/>
</dbReference>
<dbReference type="SUPFAM" id="SSF57783">
    <property type="entry name" value="Zinc beta-ribbon"/>
    <property type="match status" value="1"/>
</dbReference>
<dbReference type="OrthoDB" id="44867at2759"/>
<dbReference type="SUPFAM" id="SSF47676">
    <property type="entry name" value="Conserved domain common to transcription factors TFIIS, elongin A, CRSP70"/>
    <property type="match status" value="1"/>
</dbReference>
<dbReference type="EMBL" id="CAKKNE010000006">
    <property type="protein sequence ID" value="CAH0380307.1"/>
    <property type="molecule type" value="Genomic_DNA"/>
</dbReference>
<keyword evidence="13" id="KW-1185">Reference proteome</keyword>
<dbReference type="Gene3D" id="1.20.930.10">
    <property type="entry name" value="Conserved domain common to transcription factors TFIIS, elongin A, CRSP70"/>
    <property type="match status" value="1"/>
</dbReference>
<evidence type="ECO:0000313" key="11">
    <source>
        <dbReference type="EMBL" id="CAE0696216.1"/>
    </source>
</evidence>
<comment type="subcellular location">
    <subcellularLocation>
        <location evidence="1 7">Nucleus</location>
    </subcellularLocation>
</comment>
<feature type="domain" description="TFIIS-type" evidence="8">
    <location>
        <begin position="231"/>
        <end position="271"/>
    </location>
</feature>
<reference evidence="11" key="1">
    <citation type="submission" date="2021-01" db="EMBL/GenBank/DDBJ databases">
        <authorList>
            <person name="Corre E."/>
            <person name="Pelletier E."/>
            <person name="Niang G."/>
            <person name="Scheremetjew M."/>
            <person name="Finn R."/>
            <person name="Kale V."/>
            <person name="Holt S."/>
            <person name="Cochrane G."/>
            <person name="Meng A."/>
            <person name="Brown T."/>
            <person name="Cohen L."/>
        </authorList>
    </citation>
    <scope>NUCLEOTIDE SEQUENCE</scope>
    <source>
        <strain evidence="11">CCMP1756</strain>
    </source>
</reference>
<reference evidence="12" key="2">
    <citation type="submission" date="2021-11" db="EMBL/GenBank/DDBJ databases">
        <authorList>
            <consortium name="Genoscope - CEA"/>
            <person name="William W."/>
        </authorList>
    </citation>
    <scope>NUCLEOTIDE SEQUENCE</scope>
</reference>
<sequence>MEEVRGLVKTLTKADQPEQIADVLRALAKAPVTVPILHELKCGAVVSKLRKHENESVATEAKLLIKQWKGLAAAAGVPQTKAPAPPPKTHSFAVEDLGDATRQAARKKLQATLGEDASDADSYPAAEAVELALHRKWPNLAVPDQKRDYVAKLRQLSFNLKKNSELRSDVNSRKLTPEKLLELDADQLATKDKQEERRKMAEYQHDARSLDWERKNRDRMDKSIGIDNSKTMYPCGKCKSTKVSNYEKQTRSGDEPMTQFFECADCGHRWRF</sequence>
<dbReference type="Pfam" id="PF08711">
    <property type="entry name" value="Med26"/>
    <property type="match status" value="1"/>
</dbReference>
<dbReference type="CDD" id="cd13749">
    <property type="entry name" value="Zn-ribbon_TFIIS"/>
    <property type="match status" value="1"/>
</dbReference>
<dbReference type="InterPro" id="IPR036575">
    <property type="entry name" value="TFIIS_cen_dom_sf"/>
</dbReference>